<organism evidence="13 14">
    <name type="scientific">Pedobacter punctiformis</name>
    <dbReference type="NCBI Taxonomy" id="3004097"/>
    <lineage>
        <taxon>Bacteria</taxon>
        <taxon>Pseudomonadati</taxon>
        <taxon>Bacteroidota</taxon>
        <taxon>Sphingobacteriia</taxon>
        <taxon>Sphingobacteriales</taxon>
        <taxon>Sphingobacteriaceae</taxon>
        <taxon>Pedobacter</taxon>
    </lineage>
</organism>
<keyword evidence="5 9" id="KW-0798">TonB box</keyword>
<feature type="domain" description="TonB-dependent receptor plug" evidence="12">
    <location>
        <begin position="134"/>
        <end position="254"/>
    </location>
</feature>
<dbReference type="InterPro" id="IPR023997">
    <property type="entry name" value="TonB-dep_OMP_SusC/RagA_CS"/>
</dbReference>
<dbReference type="PROSITE" id="PS52016">
    <property type="entry name" value="TONB_DEPENDENT_REC_3"/>
    <property type="match status" value="1"/>
</dbReference>
<evidence type="ECO:0000256" key="7">
    <source>
        <dbReference type="ARBA" id="ARBA00023237"/>
    </source>
</evidence>
<dbReference type="NCBIfam" id="TIGR04056">
    <property type="entry name" value="OMP_RagA_SusC"/>
    <property type="match status" value="1"/>
</dbReference>
<dbReference type="Gene3D" id="2.170.130.10">
    <property type="entry name" value="TonB-dependent receptor, plug domain"/>
    <property type="match status" value="1"/>
</dbReference>
<keyword evidence="10" id="KW-0732">Signal</keyword>
<comment type="similarity">
    <text evidence="8 9">Belongs to the TonB-dependent receptor family.</text>
</comment>
<comment type="caution">
    <text evidence="13">The sequence shown here is derived from an EMBL/GenBank/DDBJ whole genome shotgun (WGS) entry which is preliminary data.</text>
</comment>
<gene>
    <name evidence="13" type="ORF">O0955_04135</name>
</gene>
<keyword evidence="3 8" id="KW-1134">Transmembrane beta strand</keyword>
<dbReference type="InterPro" id="IPR000531">
    <property type="entry name" value="Beta-barrel_TonB"/>
</dbReference>
<evidence type="ECO:0000259" key="11">
    <source>
        <dbReference type="Pfam" id="PF00593"/>
    </source>
</evidence>
<accession>A0ABT4L5H7</accession>
<sequence>MIKLFTKKNVRKRLLFLCILICTGLSIMAQMPAVTGVVKDGKVTIVGATITAQNQATKAKAVATTDKNGVFSFFRLPSGKYTFTITFVGYDPKVMVGDVKDGGTFSLSVVLKEGSTTLDKDVIITGTGITRNKNSFTGSTATFSGDQLKMLGTNNVIQSLRTVDPSFILFENNLAGSNPNVLPQIEVRGKTSVPSATLRDQYGQDPNQPLFILDGFETTLQTVVDLDMNRVGSVTILKDAASTALYGARASNGVVVIETIRPKPGQLRFSYSNDVSLEIADLSGYNMMNAAEKLEFERLSGRYIVTNGQPTSQLYMDQLYNDHLAAVKRGVDSYWLNDPVQNGFSNNASIFAEGGDESLIYGVGLNYKNKDGALKGSGRDSWSGNINLTYRKAKLNINNILYVRGYSSVESPYGSFSNFVNANPYYVKESENRYLEDTFTSQYIRLKVANPLYNASLPNYNTGKNLEVQNNLSVNYDFTSDLRLRAGLQMVKGNTTNESFAAPENTQFESTPILQKGKYVNSILSNFSYQANLLLTYGKVFAQKHSVTANARAEITNSENSTKSYTAVGFPEGSTGNPKFAYGYLPNAAPTASLNTYRTASATLSANYAFDSRYLFDFSYRLDGSTAFGKNNQFSPYWSTGIGWNIHQESFAKNKEWLNRLKLFANIGVTGNQNYGTITSVSVYDYNTNTNYNQFGQGVTLSSLGNPDLEPQKTVQISTGLDFSLLGNRLTGYLNAYMKRTDPLVVPVDLPSSTGVFNYPLNAGNLTYKGAEVKIGFSPIYHPENRVVWTLSLTASLYKSKYDGFENKLASLNKQQEINKSLIRYFDGYSPDDIWAAKSLGIDPATGREVFVASDGQYTFDYNTANLQAVGNTTPVAEGVLTSTLVYKGFNLGINLRYRTGGDVFNTALYNKVENITYSGISLNQDKRALYDRWKKPGDIALFKAISQTQVTPMSSRFVQRENTLTGESLNLGYTFNNKNWMRKIGMSSLNINAVTNEIFRISTVKRERGIDYPFARTVSFSLRASF</sequence>
<dbReference type="RefSeq" id="WP_269426254.1">
    <property type="nucleotide sequence ID" value="NZ_JAPWGM010000001.1"/>
</dbReference>
<keyword evidence="14" id="KW-1185">Reference proteome</keyword>
<keyword evidence="6 8" id="KW-0472">Membrane</keyword>
<dbReference type="InterPro" id="IPR037066">
    <property type="entry name" value="Plug_dom_sf"/>
</dbReference>
<dbReference type="Gene3D" id="2.60.40.1120">
    <property type="entry name" value="Carboxypeptidase-like, regulatory domain"/>
    <property type="match status" value="1"/>
</dbReference>
<dbReference type="EMBL" id="JAPWGM010000001">
    <property type="protein sequence ID" value="MCZ4243184.1"/>
    <property type="molecule type" value="Genomic_DNA"/>
</dbReference>
<protein>
    <submittedName>
        <fullName evidence="13">SusC/RagA family TonB-linked outer membrane protein</fullName>
    </submittedName>
</protein>
<feature type="signal peptide" evidence="10">
    <location>
        <begin position="1"/>
        <end position="29"/>
    </location>
</feature>
<dbReference type="SUPFAM" id="SSF56935">
    <property type="entry name" value="Porins"/>
    <property type="match status" value="1"/>
</dbReference>
<keyword evidence="4 8" id="KW-0812">Transmembrane</keyword>
<feature type="chain" id="PRO_5046782361" evidence="10">
    <location>
        <begin position="30"/>
        <end position="1027"/>
    </location>
</feature>
<proteinExistence type="inferred from homology"/>
<evidence type="ECO:0000256" key="1">
    <source>
        <dbReference type="ARBA" id="ARBA00004571"/>
    </source>
</evidence>
<dbReference type="SUPFAM" id="SSF49464">
    <property type="entry name" value="Carboxypeptidase regulatory domain-like"/>
    <property type="match status" value="1"/>
</dbReference>
<dbReference type="NCBIfam" id="TIGR04057">
    <property type="entry name" value="SusC_RagA_signa"/>
    <property type="match status" value="1"/>
</dbReference>
<name>A0ABT4L5H7_9SPHI</name>
<evidence type="ECO:0000256" key="8">
    <source>
        <dbReference type="PROSITE-ProRule" id="PRU01360"/>
    </source>
</evidence>
<dbReference type="InterPro" id="IPR036942">
    <property type="entry name" value="Beta-barrel_TonB_sf"/>
</dbReference>
<evidence type="ECO:0000256" key="6">
    <source>
        <dbReference type="ARBA" id="ARBA00023136"/>
    </source>
</evidence>
<evidence type="ECO:0000256" key="3">
    <source>
        <dbReference type="ARBA" id="ARBA00022452"/>
    </source>
</evidence>
<dbReference type="Pfam" id="PF13620">
    <property type="entry name" value="CarboxypepD_reg"/>
    <property type="match status" value="1"/>
</dbReference>
<evidence type="ECO:0000313" key="13">
    <source>
        <dbReference type="EMBL" id="MCZ4243184.1"/>
    </source>
</evidence>
<evidence type="ECO:0000313" key="14">
    <source>
        <dbReference type="Proteomes" id="UP001144347"/>
    </source>
</evidence>
<dbReference type="Pfam" id="PF07715">
    <property type="entry name" value="Plug"/>
    <property type="match status" value="1"/>
</dbReference>
<dbReference type="InterPro" id="IPR023996">
    <property type="entry name" value="TonB-dep_OMP_SusC/RagA"/>
</dbReference>
<keyword evidence="7 8" id="KW-0998">Cell outer membrane</keyword>
<dbReference type="Gene3D" id="2.40.170.20">
    <property type="entry name" value="TonB-dependent receptor, beta-barrel domain"/>
    <property type="match status" value="1"/>
</dbReference>
<dbReference type="Pfam" id="PF00593">
    <property type="entry name" value="TonB_dep_Rec_b-barrel"/>
    <property type="match status" value="1"/>
</dbReference>
<dbReference type="Proteomes" id="UP001144347">
    <property type="component" value="Unassembled WGS sequence"/>
</dbReference>
<dbReference type="InterPro" id="IPR008969">
    <property type="entry name" value="CarboxyPept-like_regulatory"/>
</dbReference>
<evidence type="ECO:0000259" key="12">
    <source>
        <dbReference type="Pfam" id="PF07715"/>
    </source>
</evidence>
<reference evidence="13" key="1">
    <citation type="submission" date="2022-12" db="EMBL/GenBank/DDBJ databases">
        <title>Genome sequence of HCMS5-2.</title>
        <authorList>
            <person name="Woo H."/>
        </authorList>
    </citation>
    <scope>NUCLEOTIDE SEQUENCE</scope>
    <source>
        <strain evidence="13">HCMS5-2</strain>
    </source>
</reference>
<dbReference type="InterPro" id="IPR039426">
    <property type="entry name" value="TonB-dep_rcpt-like"/>
</dbReference>
<evidence type="ECO:0000256" key="2">
    <source>
        <dbReference type="ARBA" id="ARBA00022448"/>
    </source>
</evidence>
<evidence type="ECO:0000256" key="10">
    <source>
        <dbReference type="SAM" id="SignalP"/>
    </source>
</evidence>
<feature type="domain" description="TonB-dependent receptor-like beta-barrel" evidence="11">
    <location>
        <begin position="416"/>
        <end position="899"/>
    </location>
</feature>
<keyword evidence="2 8" id="KW-0813">Transport</keyword>
<dbReference type="InterPro" id="IPR012910">
    <property type="entry name" value="Plug_dom"/>
</dbReference>
<evidence type="ECO:0000256" key="4">
    <source>
        <dbReference type="ARBA" id="ARBA00022692"/>
    </source>
</evidence>
<evidence type="ECO:0000256" key="5">
    <source>
        <dbReference type="ARBA" id="ARBA00023077"/>
    </source>
</evidence>
<comment type="subcellular location">
    <subcellularLocation>
        <location evidence="1 8">Cell outer membrane</location>
        <topology evidence="1 8">Multi-pass membrane protein</topology>
    </subcellularLocation>
</comment>
<evidence type="ECO:0000256" key="9">
    <source>
        <dbReference type="RuleBase" id="RU003357"/>
    </source>
</evidence>